<evidence type="ECO:0000313" key="6">
    <source>
        <dbReference type="EMBL" id="KAL0566876.1"/>
    </source>
</evidence>
<evidence type="ECO:0000313" key="7">
    <source>
        <dbReference type="Proteomes" id="UP001465976"/>
    </source>
</evidence>
<evidence type="ECO:0000256" key="2">
    <source>
        <dbReference type="SAM" id="MobiDB-lite"/>
    </source>
</evidence>
<dbReference type="Pfam" id="PF16332">
    <property type="entry name" value="DUF4962"/>
    <property type="match status" value="1"/>
</dbReference>
<feature type="compositionally biased region" description="Polar residues" evidence="2">
    <location>
        <begin position="18"/>
        <end position="30"/>
    </location>
</feature>
<keyword evidence="7" id="KW-1185">Reference proteome</keyword>
<feature type="domain" description="Heparinase II/III-like C-terminal" evidence="4">
    <location>
        <begin position="519"/>
        <end position="720"/>
    </location>
</feature>
<name>A0ABR3EVP4_9AGAR</name>
<dbReference type="InterPro" id="IPR012480">
    <property type="entry name" value="Hepar_II_III_C"/>
</dbReference>
<dbReference type="InterPro" id="IPR008929">
    <property type="entry name" value="Chondroitin_lyas"/>
</dbReference>
<dbReference type="InterPro" id="IPR032518">
    <property type="entry name" value="HepII_N"/>
</dbReference>
<evidence type="ECO:0000259" key="5">
    <source>
        <dbReference type="Pfam" id="PF16332"/>
    </source>
</evidence>
<feature type="compositionally biased region" description="Polar residues" evidence="2">
    <location>
        <begin position="131"/>
        <end position="141"/>
    </location>
</feature>
<sequence>MSAHYSTVNDRTKEHESPYQNSAHNESQGFISPAANQKKRTSPWVKWGIPIIILILIIIGAVLGGVLGSRASKNNSAQSAAESSRSADAAASSAASAKSELGRFAQATNSEFMVPIYPSTTNAAFSKPTFAPSNNANNGKANTFPKDSFAPSNPSPTNVRPDRPRLFAPQYKWDALPDLIASDPYLKSWNETIFGNVSAYAQLPPVVYNMDGASGILDNSREVKQRVKAFAYAYRLTKDKSYVDLAWREIQNAMSSNFGPDTDKWNTGHFLDTAEMSAAFGIAYDWLYDALSDDQKSQMRDGLNKYGLAPGAAAYTGSVSYNWWKNGIRGNWNCVCNSGMTVAALAVLGDDTTGNAQTILQNSIDNANANCIQAVSSDGTWAETANYWYFGTMGHAEMASALITATGSDYGLLNQNTDFKKTGDFHLYGYGATSLFNYGDHGPNKFSSTANVVMFYASQFNLPTYMLFQRDRSDAAEPWSMFWYDPAVAGAYWADAPLDMFFDDDLDQWVSMRSSFTDSNALYVAMKAGNNSGAAHQNHNDLDAGDFVLDAMGTRWAGELGSGDYLAPDYFVGETQDAARWKYYRKMTEGQNTILVNKKNQLVTGGSKVIKHDTGEAKQSSGTTVYSPPTGKDGNAYWIADISGTYDSADASSVHRGVRVLNGRKQVLIQDEVSTTTGFQWRMHTNATVSIDGATATLTLDGKEMKVVLVEPSGATWQRTDAVRMSGDVTPPAADQPNPGVSVLLTEIGSGTQRVQVLFNPSWGDGTDLKTPPSVALDQWSLTSHD</sequence>
<evidence type="ECO:0008006" key="8">
    <source>
        <dbReference type="Google" id="ProtNLM"/>
    </source>
</evidence>
<feature type="region of interest" description="Disordered" evidence="2">
    <location>
        <begin position="128"/>
        <end position="164"/>
    </location>
</feature>
<comment type="subcellular location">
    <subcellularLocation>
        <location evidence="1">Cell envelope</location>
    </subcellularLocation>
</comment>
<gene>
    <name evidence="6" type="ORF">V5O48_015128</name>
</gene>
<dbReference type="PANTHER" id="PTHR38045">
    <property type="entry name" value="CHROMOSOME 1, WHOLE GENOME SHOTGUN SEQUENCE"/>
    <property type="match status" value="1"/>
</dbReference>
<keyword evidence="3" id="KW-0812">Transmembrane</keyword>
<accession>A0ABR3EVP4</accession>
<proteinExistence type="predicted"/>
<keyword evidence="3" id="KW-1133">Transmembrane helix</keyword>
<dbReference type="Proteomes" id="UP001465976">
    <property type="component" value="Unassembled WGS sequence"/>
</dbReference>
<evidence type="ECO:0000256" key="1">
    <source>
        <dbReference type="ARBA" id="ARBA00004196"/>
    </source>
</evidence>
<dbReference type="Gene3D" id="2.70.98.70">
    <property type="match status" value="1"/>
</dbReference>
<feature type="region of interest" description="Disordered" evidence="2">
    <location>
        <begin position="1"/>
        <end position="35"/>
    </location>
</feature>
<feature type="transmembrane region" description="Helical" evidence="3">
    <location>
        <begin position="47"/>
        <end position="68"/>
    </location>
</feature>
<dbReference type="PANTHER" id="PTHR38045:SF1">
    <property type="entry name" value="HEPARINASE II_III-LIKE PROTEIN"/>
    <property type="match status" value="1"/>
</dbReference>
<protein>
    <recommendedName>
        <fullName evidence="8">Heparinase II/III family protein</fullName>
    </recommendedName>
</protein>
<evidence type="ECO:0000259" key="4">
    <source>
        <dbReference type="Pfam" id="PF07940"/>
    </source>
</evidence>
<keyword evidence="3" id="KW-0472">Membrane</keyword>
<feature type="domain" description="Heparinase II N-terminal" evidence="5">
    <location>
        <begin position="222"/>
        <end position="434"/>
    </location>
</feature>
<dbReference type="EMBL" id="JBAHYK010001745">
    <property type="protein sequence ID" value="KAL0566876.1"/>
    <property type="molecule type" value="Genomic_DNA"/>
</dbReference>
<dbReference type="Pfam" id="PF07940">
    <property type="entry name" value="Hepar_II_III_C"/>
    <property type="match status" value="1"/>
</dbReference>
<comment type="caution">
    <text evidence="6">The sequence shown here is derived from an EMBL/GenBank/DDBJ whole genome shotgun (WGS) entry which is preliminary data.</text>
</comment>
<organism evidence="6 7">
    <name type="scientific">Marasmius crinis-equi</name>
    <dbReference type="NCBI Taxonomy" id="585013"/>
    <lineage>
        <taxon>Eukaryota</taxon>
        <taxon>Fungi</taxon>
        <taxon>Dikarya</taxon>
        <taxon>Basidiomycota</taxon>
        <taxon>Agaricomycotina</taxon>
        <taxon>Agaricomycetes</taxon>
        <taxon>Agaricomycetidae</taxon>
        <taxon>Agaricales</taxon>
        <taxon>Marasmiineae</taxon>
        <taxon>Marasmiaceae</taxon>
        <taxon>Marasmius</taxon>
    </lineage>
</organism>
<dbReference type="Gene3D" id="1.50.10.100">
    <property type="entry name" value="Chondroitin AC/alginate lyase"/>
    <property type="match status" value="1"/>
</dbReference>
<dbReference type="SUPFAM" id="SSF48230">
    <property type="entry name" value="Chondroitin AC/alginate lyase"/>
    <property type="match status" value="1"/>
</dbReference>
<reference evidence="6 7" key="1">
    <citation type="submission" date="2024-02" db="EMBL/GenBank/DDBJ databases">
        <title>A draft genome for the cacao thread blight pathogen Marasmius crinis-equi.</title>
        <authorList>
            <person name="Cohen S.P."/>
            <person name="Baruah I.K."/>
            <person name="Amoako-Attah I."/>
            <person name="Bukari Y."/>
            <person name="Meinhardt L.W."/>
            <person name="Bailey B.A."/>
        </authorList>
    </citation>
    <scope>NUCLEOTIDE SEQUENCE [LARGE SCALE GENOMIC DNA]</scope>
    <source>
        <strain evidence="6 7">GH-76</strain>
    </source>
</reference>
<evidence type="ECO:0000256" key="3">
    <source>
        <dbReference type="SAM" id="Phobius"/>
    </source>
</evidence>